<keyword evidence="6" id="KW-0067">ATP-binding</keyword>
<dbReference type="FunFam" id="3.40.50.300:FF:000622">
    <property type="entry name" value="ATP-binding cassette sub-family G member 2"/>
    <property type="match status" value="1"/>
</dbReference>
<keyword evidence="3" id="KW-0813">Transport</keyword>
<dbReference type="GO" id="GO:0042626">
    <property type="term" value="F:ATPase-coupled transmembrane transporter activity"/>
    <property type="evidence" value="ECO:0000318"/>
    <property type="project" value="GO_Central"/>
</dbReference>
<feature type="transmembrane region" description="Helical" evidence="10">
    <location>
        <begin position="489"/>
        <end position="510"/>
    </location>
</feature>
<dbReference type="GO" id="GO:0015562">
    <property type="term" value="F:efflux transmembrane transporter activity"/>
    <property type="evidence" value="ECO:0007669"/>
    <property type="project" value="UniProtKB-ARBA"/>
</dbReference>
<evidence type="ECO:0000256" key="1">
    <source>
        <dbReference type="ARBA" id="ARBA00004141"/>
    </source>
</evidence>
<dbReference type="InterPro" id="IPR003593">
    <property type="entry name" value="AAA+_ATPase"/>
</dbReference>
<evidence type="ECO:0000313" key="12">
    <source>
        <dbReference type="EMBL" id="EDO42968.1"/>
    </source>
</evidence>
<feature type="transmembrane region" description="Helical" evidence="10">
    <location>
        <begin position="458"/>
        <end position="482"/>
    </location>
</feature>
<dbReference type="Pfam" id="PF01061">
    <property type="entry name" value="ABC2_membrane"/>
    <property type="match status" value="1"/>
</dbReference>
<evidence type="ECO:0000256" key="3">
    <source>
        <dbReference type="ARBA" id="ARBA00022448"/>
    </source>
</evidence>
<evidence type="ECO:0000256" key="5">
    <source>
        <dbReference type="ARBA" id="ARBA00022741"/>
    </source>
</evidence>
<evidence type="ECO:0000259" key="11">
    <source>
        <dbReference type="PROSITE" id="PS50893"/>
    </source>
</evidence>
<dbReference type="OMA" id="DRFLLFW"/>
<comment type="similarity">
    <text evidence="2">Belongs to the ABC transporter superfamily. ABCG family. Eye pigment precursor importer (TC 3.A.1.204) subfamily.</text>
</comment>
<dbReference type="GO" id="GO:0008514">
    <property type="term" value="F:organic anion transmembrane transporter activity"/>
    <property type="evidence" value="ECO:0007669"/>
    <property type="project" value="UniProtKB-ARBA"/>
</dbReference>
<keyword evidence="8 10" id="KW-0472">Membrane</keyword>
<gene>
    <name evidence="12" type="ORF">NEMVEDRAFT_v1g99374</name>
</gene>
<dbReference type="InterPro" id="IPR013525">
    <property type="entry name" value="ABC2_TM"/>
</dbReference>
<dbReference type="PANTHER" id="PTHR48041">
    <property type="entry name" value="ABC TRANSPORTER G FAMILY MEMBER 28"/>
    <property type="match status" value="1"/>
</dbReference>
<accession>A7S071</accession>
<dbReference type="PhylomeDB" id="A7S071"/>
<dbReference type="InterPro" id="IPR043926">
    <property type="entry name" value="ABCG_dom"/>
</dbReference>
<protein>
    <recommendedName>
        <fullName evidence="11">ABC transporter domain-containing protein</fullName>
    </recommendedName>
</protein>
<evidence type="ECO:0000256" key="6">
    <source>
        <dbReference type="ARBA" id="ARBA00022840"/>
    </source>
</evidence>
<dbReference type="HOGENOM" id="CLU_000604_57_8_1"/>
<dbReference type="SMART" id="SM00382">
    <property type="entry name" value="AAA"/>
    <property type="match status" value="1"/>
</dbReference>
<organism evidence="12 13">
    <name type="scientific">Nematostella vectensis</name>
    <name type="common">Starlet sea anemone</name>
    <dbReference type="NCBI Taxonomy" id="45351"/>
    <lineage>
        <taxon>Eukaryota</taxon>
        <taxon>Metazoa</taxon>
        <taxon>Cnidaria</taxon>
        <taxon>Anthozoa</taxon>
        <taxon>Hexacorallia</taxon>
        <taxon>Actiniaria</taxon>
        <taxon>Edwardsiidae</taxon>
        <taxon>Nematostella</taxon>
    </lineage>
</organism>
<evidence type="ECO:0000256" key="7">
    <source>
        <dbReference type="ARBA" id="ARBA00022989"/>
    </source>
</evidence>
<keyword evidence="4 10" id="KW-0812">Transmembrane</keyword>
<dbReference type="eggNOG" id="KOG0061">
    <property type="taxonomic scope" value="Eukaryota"/>
</dbReference>
<keyword evidence="7 10" id="KW-1133">Transmembrane helix</keyword>
<feature type="transmembrane region" description="Helical" evidence="10">
    <location>
        <begin position="352"/>
        <end position="370"/>
    </location>
</feature>
<dbReference type="GO" id="GO:0005886">
    <property type="term" value="C:plasma membrane"/>
    <property type="evidence" value="ECO:0000318"/>
    <property type="project" value="GO_Central"/>
</dbReference>
<dbReference type="Proteomes" id="UP000001593">
    <property type="component" value="Unassembled WGS sequence"/>
</dbReference>
<dbReference type="GO" id="GO:0016887">
    <property type="term" value="F:ATP hydrolysis activity"/>
    <property type="evidence" value="ECO:0007669"/>
    <property type="project" value="InterPro"/>
</dbReference>
<feature type="transmembrane region" description="Helical" evidence="10">
    <location>
        <begin position="382"/>
        <end position="404"/>
    </location>
</feature>
<dbReference type="EMBL" id="DS469559">
    <property type="protein sequence ID" value="EDO42968.1"/>
    <property type="molecule type" value="Genomic_DNA"/>
</dbReference>
<dbReference type="CDD" id="cd03213">
    <property type="entry name" value="ABCG_EPDR"/>
    <property type="match status" value="1"/>
</dbReference>
<dbReference type="Gene3D" id="3.40.50.300">
    <property type="entry name" value="P-loop containing nucleotide triphosphate hydrolases"/>
    <property type="match status" value="1"/>
</dbReference>
<reference evidence="12 13" key="1">
    <citation type="journal article" date="2007" name="Science">
        <title>Sea anemone genome reveals ancestral eumetazoan gene repertoire and genomic organization.</title>
        <authorList>
            <person name="Putnam N.H."/>
            <person name="Srivastava M."/>
            <person name="Hellsten U."/>
            <person name="Dirks B."/>
            <person name="Chapman J."/>
            <person name="Salamov A."/>
            <person name="Terry A."/>
            <person name="Shapiro H."/>
            <person name="Lindquist E."/>
            <person name="Kapitonov V.V."/>
            <person name="Jurka J."/>
            <person name="Genikhovich G."/>
            <person name="Grigoriev I.V."/>
            <person name="Lucas S.M."/>
            <person name="Steele R.E."/>
            <person name="Finnerty J.R."/>
            <person name="Technau U."/>
            <person name="Martindale M.Q."/>
            <person name="Rokhsar D.S."/>
        </authorList>
    </citation>
    <scope>NUCLEOTIDE SEQUENCE [LARGE SCALE GENOMIC DNA]</scope>
    <source>
        <strain evidence="13">CH2 X CH6</strain>
    </source>
</reference>
<evidence type="ECO:0000313" key="13">
    <source>
        <dbReference type="Proteomes" id="UP000001593"/>
    </source>
</evidence>
<dbReference type="InterPro" id="IPR027417">
    <property type="entry name" value="P-loop_NTPase"/>
</dbReference>
<feature type="transmembrane region" description="Helical" evidence="10">
    <location>
        <begin position="425"/>
        <end position="452"/>
    </location>
</feature>
<dbReference type="GO" id="GO:0140359">
    <property type="term" value="F:ABC-type transporter activity"/>
    <property type="evidence" value="ECO:0007669"/>
    <property type="project" value="InterPro"/>
</dbReference>
<evidence type="ECO:0000256" key="2">
    <source>
        <dbReference type="ARBA" id="ARBA00005814"/>
    </source>
</evidence>
<dbReference type="SUPFAM" id="SSF52540">
    <property type="entry name" value="P-loop containing nucleoside triphosphate hydrolases"/>
    <property type="match status" value="1"/>
</dbReference>
<dbReference type="Pfam" id="PF19055">
    <property type="entry name" value="ABC2_membrane_7"/>
    <property type="match status" value="1"/>
</dbReference>
<name>A7S071_NEMVE</name>
<dbReference type="GO" id="GO:0005524">
    <property type="term" value="F:ATP binding"/>
    <property type="evidence" value="ECO:0007669"/>
    <property type="project" value="UniProtKB-KW"/>
</dbReference>
<evidence type="ECO:0000256" key="8">
    <source>
        <dbReference type="ARBA" id="ARBA00023136"/>
    </source>
</evidence>
<dbReference type="InParanoid" id="A7S071"/>
<sequence length="544" mass="60154">MGSKKDGSVISFHEISYTVRTFHNGLKIDKDILNQISGIMKPGVNAILGPTGSGKTTLLDVLAGRKDPHCLTGTVLIDGRLQPENFKCISGYVVQDDVVMGTLTIRENLNFSACLRLPRTLSKKDREQRVNETVRDLGLTEVADQKVGTEFIRGVSGGERKRTSIGMELITSPSVLFLDEPTTGLDASTACTVIRLLHTLGRRGKTIIFSIHQPRYSIFKLFDSMILLSVGDMVYQGLASDALVYFDKIGYSCEAHNNPPDFFMDVINANQGAVSGSTGKPGGGGSEPARPKNQSVPHLFKDKTKTTCHCLINERKSFSNPKKSQIKMSYSQSLAVQTRFIRTRGDKNLPRSQMFTMVIFAVIVGAIYYNQTDGPSGLQNRVGAFFFIVMNMVFGNLSAVELFIKERKIFMHESAGGYYRVSAYFLAKVLCDIIPMRLIPISGFSAIVYFMIGFKREVLKFFIFLLTLVLTSLCACGLSFFVSASVETFAIANLLIALPYVFMMVFSGVLVNLGSVGAWLSWIKYISIFRYAVEVRGTLLNQTL</sequence>
<comment type="subcellular location">
    <subcellularLocation>
        <location evidence="1">Membrane</location>
        <topology evidence="1">Multi-pass membrane protein</topology>
    </subcellularLocation>
</comment>
<evidence type="ECO:0000256" key="4">
    <source>
        <dbReference type="ARBA" id="ARBA00022692"/>
    </source>
</evidence>
<dbReference type="InterPro" id="IPR003439">
    <property type="entry name" value="ABC_transporter-like_ATP-bd"/>
</dbReference>
<dbReference type="InterPro" id="IPR050352">
    <property type="entry name" value="ABCG_transporters"/>
</dbReference>
<dbReference type="AlphaFoldDB" id="A7S071"/>
<evidence type="ECO:0000256" key="9">
    <source>
        <dbReference type="SAM" id="MobiDB-lite"/>
    </source>
</evidence>
<feature type="region of interest" description="Disordered" evidence="9">
    <location>
        <begin position="274"/>
        <end position="297"/>
    </location>
</feature>
<dbReference type="GO" id="GO:0016324">
    <property type="term" value="C:apical plasma membrane"/>
    <property type="evidence" value="ECO:0007669"/>
    <property type="project" value="UniProtKB-ARBA"/>
</dbReference>
<dbReference type="Pfam" id="PF00005">
    <property type="entry name" value="ABC_tran"/>
    <property type="match status" value="1"/>
</dbReference>
<feature type="domain" description="ABC transporter" evidence="11">
    <location>
        <begin position="10"/>
        <end position="255"/>
    </location>
</feature>
<keyword evidence="13" id="KW-1185">Reference proteome</keyword>
<dbReference type="PANTHER" id="PTHR48041:SF116">
    <property type="entry name" value="PROTEIN BROWN"/>
    <property type="match status" value="1"/>
</dbReference>
<dbReference type="GO" id="GO:0055085">
    <property type="term" value="P:transmembrane transport"/>
    <property type="evidence" value="ECO:0000318"/>
    <property type="project" value="GO_Central"/>
</dbReference>
<proteinExistence type="inferred from homology"/>
<evidence type="ECO:0000256" key="10">
    <source>
        <dbReference type="SAM" id="Phobius"/>
    </source>
</evidence>
<keyword evidence="5" id="KW-0547">Nucleotide-binding</keyword>
<dbReference type="PROSITE" id="PS50893">
    <property type="entry name" value="ABC_TRANSPORTER_2"/>
    <property type="match status" value="1"/>
</dbReference>